<keyword evidence="1" id="KW-0808">Transferase</keyword>
<proteinExistence type="predicted"/>
<feature type="region of interest" description="Disordered" evidence="3">
    <location>
        <begin position="90"/>
        <end position="111"/>
    </location>
</feature>
<dbReference type="Gene3D" id="3.30.210.10">
    <property type="entry name" value="DNA polymerase, thumb domain"/>
    <property type="match status" value="1"/>
</dbReference>
<organism evidence="5 6">
    <name type="scientific">Collybiopsis confluens</name>
    <dbReference type="NCBI Taxonomy" id="2823264"/>
    <lineage>
        <taxon>Eukaryota</taxon>
        <taxon>Fungi</taxon>
        <taxon>Dikarya</taxon>
        <taxon>Basidiomycota</taxon>
        <taxon>Agaricomycotina</taxon>
        <taxon>Agaricomycetes</taxon>
        <taxon>Agaricomycetidae</taxon>
        <taxon>Agaricales</taxon>
        <taxon>Marasmiineae</taxon>
        <taxon>Omphalotaceae</taxon>
        <taxon>Collybiopsis</taxon>
    </lineage>
</organism>
<feature type="region of interest" description="Disordered" evidence="3">
    <location>
        <begin position="526"/>
        <end position="548"/>
    </location>
</feature>
<dbReference type="SUPFAM" id="SSF81585">
    <property type="entry name" value="PsbU/PolX domain-like"/>
    <property type="match status" value="1"/>
</dbReference>
<dbReference type="GO" id="GO:0006303">
    <property type="term" value="P:double-strand break repair via nonhomologous end joining"/>
    <property type="evidence" value="ECO:0007669"/>
    <property type="project" value="TreeGrafter"/>
</dbReference>
<gene>
    <name evidence="5" type="ORF">D9757_007052</name>
</gene>
<dbReference type="Gene3D" id="3.30.460.10">
    <property type="entry name" value="Beta Polymerase, domain 2"/>
    <property type="match status" value="1"/>
</dbReference>
<name>A0A8H5HCE4_9AGAR</name>
<dbReference type="SUPFAM" id="SSF81301">
    <property type="entry name" value="Nucleotidyltransferase"/>
    <property type="match status" value="1"/>
</dbReference>
<dbReference type="Gene3D" id="1.10.150.20">
    <property type="entry name" value="5' to 3' exonuclease, C-terminal subdomain"/>
    <property type="match status" value="1"/>
</dbReference>
<evidence type="ECO:0000256" key="1">
    <source>
        <dbReference type="ARBA" id="ARBA00022679"/>
    </source>
</evidence>
<dbReference type="InterPro" id="IPR037160">
    <property type="entry name" value="DNA_Pol_thumb_sf"/>
</dbReference>
<dbReference type="GO" id="GO:0003677">
    <property type="term" value="F:DNA binding"/>
    <property type="evidence" value="ECO:0007669"/>
    <property type="project" value="InterPro"/>
</dbReference>
<dbReference type="GO" id="GO:0005634">
    <property type="term" value="C:nucleus"/>
    <property type="evidence" value="ECO:0007669"/>
    <property type="project" value="TreeGrafter"/>
</dbReference>
<dbReference type="Gene3D" id="1.10.150.110">
    <property type="entry name" value="DNA polymerase beta, N-terminal domain-like"/>
    <property type="match status" value="1"/>
</dbReference>
<evidence type="ECO:0000313" key="6">
    <source>
        <dbReference type="Proteomes" id="UP000518752"/>
    </source>
</evidence>
<dbReference type="InterPro" id="IPR002054">
    <property type="entry name" value="DNA-dir_DNA_pol_X"/>
</dbReference>
<evidence type="ECO:0000256" key="3">
    <source>
        <dbReference type="SAM" id="MobiDB-lite"/>
    </source>
</evidence>
<dbReference type="Proteomes" id="UP000518752">
    <property type="component" value="Unassembled WGS sequence"/>
</dbReference>
<dbReference type="PANTHER" id="PTHR11276">
    <property type="entry name" value="DNA POLYMERASE TYPE-X FAMILY MEMBER"/>
    <property type="match status" value="1"/>
</dbReference>
<comment type="caution">
    <text evidence="5">The sequence shown here is derived from an EMBL/GenBank/DDBJ whole genome shotgun (WGS) entry which is preliminary data.</text>
</comment>
<dbReference type="OrthoDB" id="205514at2759"/>
<dbReference type="Pfam" id="PF14791">
    <property type="entry name" value="DNA_pol_B_thumb"/>
    <property type="match status" value="1"/>
</dbReference>
<keyword evidence="2" id="KW-0548">Nucleotidyltransferase</keyword>
<dbReference type="GO" id="GO:0003887">
    <property type="term" value="F:DNA-directed DNA polymerase activity"/>
    <property type="evidence" value="ECO:0007669"/>
    <property type="project" value="InterPro"/>
</dbReference>
<reference evidence="5 6" key="1">
    <citation type="journal article" date="2020" name="ISME J.">
        <title>Uncovering the hidden diversity of litter-decomposition mechanisms in mushroom-forming fungi.</title>
        <authorList>
            <person name="Floudas D."/>
            <person name="Bentzer J."/>
            <person name="Ahren D."/>
            <person name="Johansson T."/>
            <person name="Persson P."/>
            <person name="Tunlid A."/>
        </authorList>
    </citation>
    <scope>NUCLEOTIDE SEQUENCE [LARGE SCALE GENOMIC DNA]</scope>
    <source>
        <strain evidence="5 6">CBS 406.79</strain>
    </source>
</reference>
<accession>A0A8H5HCE4</accession>
<dbReference type="PANTHER" id="PTHR11276:SF28">
    <property type="entry name" value="DNA POLYMERASE LAMBDA"/>
    <property type="match status" value="1"/>
</dbReference>
<feature type="domain" description="DNA-directed DNA polymerase X" evidence="4">
    <location>
        <begin position="157"/>
        <end position="576"/>
    </location>
</feature>
<evidence type="ECO:0000256" key="2">
    <source>
        <dbReference type="ARBA" id="ARBA00022695"/>
    </source>
</evidence>
<dbReference type="InterPro" id="IPR027421">
    <property type="entry name" value="DNA_pol_lamdba_lyase_dom_sf"/>
</dbReference>
<dbReference type="InterPro" id="IPR029398">
    <property type="entry name" value="PolB_thumb"/>
</dbReference>
<dbReference type="InterPro" id="IPR043519">
    <property type="entry name" value="NT_sf"/>
</dbReference>
<keyword evidence="6" id="KW-1185">Reference proteome</keyword>
<protein>
    <recommendedName>
        <fullName evidence="4">DNA-directed DNA polymerase X domain-containing protein</fullName>
    </recommendedName>
</protein>
<sequence>MQSDPGKPQPGSGATPMLPSQLVQPTRSTTLPQQGNSQPDSGTAVHTDNVEPGDIAREDVNVVQQPPQGHSVPFKERVIGVAKGSLVAIPENPRNTPWQARPEGAWRANPSGQCVHKRSVRNVMAPTSLFMITTLRSRRVPHPSFLRSTSTSTATAKPNQTILDALEQAKAAEHDRSDSSSYRIRAFNKAIKEIGFLDRAMASPEDVKNLRGISSWVKKALVDLISSQNSLFISLSADGSIPPQSTLKRAEDDARRKALTSLQSVPGIGRKTSLTLFKMGIDTVEKLRASLSLSDDSLPSQMLTKSQLTYVKFYQHIVQPVTRNEAERVVAMAKELLPSTYEIVCTGAYRRGSETSPQTNRTGPPATPSDITKEYAQTEHRGRNSKAFSFNFTPTLALQRSRLLNEVLPSLQQGGLIGGQDLTELKRGEWKWTGVVRVPKSAAPGEIQESRKQRRDAVSNGTGTFRKADLNLVPFDSRASALLFLTGDNEFVRAMRLRASRMGLMLNEFGLWKWGSGAEHNPDLPTHISTVPRRGRGRPQKIPPPADGKWILIPTPTESVLLAELGLDYVPPERRNYAYLLSRFSKTGVKGWMGGEEQTPLTVLLSDK</sequence>
<dbReference type="InterPro" id="IPR022312">
    <property type="entry name" value="DNA_pol_X"/>
</dbReference>
<feature type="region of interest" description="Disordered" evidence="3">
    <location>
        <begin position="351"/>
        <end position="371"/>
    </location>
</feature>
<dbReference type="SUPFAM" id="SSF47802">
    <property type="entry name" value="DNA polymerase beta, N-terminal domain-like"/>
    <property type="match status" value="1"/>
</dbReference>
<dbReference type="SMART" id="SM00483">
    <property type="entry name" value="POLXc"/>
    <property type="match status" value="1"/>
</dbReference>
<evidence type="ECO:0000313" key="5">
    <source>
        <dbReference type="EMBL" id="KAF5380714.1"/>
    </source>
</evidence>
<feature type="region of interest" description="Disordered" evidence="3">
    <location>
        <begin position="1"/>
        <end position="50"/>
    </location>
</feature>
<dbReference type="PRINTS" id="PR00869">
    <property type="entry name" value="DNAPOLX"/>
</dbReference>
<evidence type="ECO:0000259" key="4">
    <source>
        <dbReference type="SMART" id="SM00483"/>
    </source>
</evidence>
<feature type="compositionally biased region" description="Polar residues" evidence="3">
    <location>
        <begin position="21"/>
        <end position="46"/>
    </location>
</feature>
<dbReference type="EMBL" id="JAACJN010000063">
    <property type="protein sequence ID" value="KAF5380714.1"/>
    <property type="molecule type" value="Genomic_DNA"/>
</dbReference>
<dbReference type="AlphaFoldDB" id="A0A8H5HCE4"/>